<evidence type="ECO:0008006" key="9">
    <source>
        <dbReference type="Google" id="ProtNLM"/>
    </source>
</evidence>
<feature type="transmembrane region" description="Helical" evidence="6">
    <location>
        <begin position="549"/>
        <end position="574"/>
    </location>
</feature>
<evidence type="ECO:0000313" key="8">
    <source>
        <dbReference type="Proteomes" id="UP000217033"/>
    </source>
</evidence>
<feature type="transmembrane region" description="Helical" evidence="6">
    <location>
        <begin position="509"/>
        <end position="529"/>
    </location>
</feature>
<keyword evidence="8" id="KW-1185">Reference proteome</keyword>
<dbReference type="PANTHER" id="PTHR39087">
    <property type="entry name" value="UPF0104 MEMBRANE PROTEIN MJ1595"/>
    <property type="match status" value="1"/>
</dbReference>
<dbReference type="Pfam" id="PF03706">
    <property type="entry name" value="LPG_synthase_TM"/>
    <property type="match status" value="1"/>
</dbReference>
<dbReference type="EMBL" id="NQMN01000001">
    <property type="protein sequence ID" value="PAF55292.1"/>
    <property type="molecule type" value="Genomic_DNA"/>
</dbReference>
<evidence type="ECO:0000256" key="5">
    <source>
        <dbReference type="ARBA" id="ARBA00023136"/>
    </source>
</evidence>
<evidence type="ECO:0000313" key="7">
    <source>
        <dbReference type="EMBL" id="PAF55292.1"/>
    </source>
</evidence>
<feature type="transmembrane region" description="Helical" evidence="6">
    <location>
        <begin position="624"/>
        <end position="647"/>
    </location>
</feature>
<evidence type="ECO:0000256" key="2">
    <source>
        <dbReference type="ARBA" id="ARBA00022475"/>
    </source>
</evidence>
<accession>A0ABX4H614</accession>
<dbReference type="PANTHER" id="PTHR39087:SF2">
    <property type="entry name" value="UPF0104 MEMBRANE PROTEIN MJ1595"/>
    <property type="match status" value="1"/>
</dbReference>
<protein>
    <recommendedName>
        <fullName evidence="9">Flippase-like domain-containing protein</fullName>
    </recommendedName>
</protein>
<feature type="transmembrane region" description="Helical" evidence="6">
    <location>
        <begin position="801"/>
        <end position="818"/>
    </location>
</feature>
<dbReference type="InterPro" id="IPR022791">
    <property type="entry name" value="L-PG_synthase/AglD"/>
</dbReference>
<sequence>MLNRKFKDDILSIETRFDILKNQVSFFTSLEETKIKKIFEIIKKKKSIKFNSNNKILISHFNTNKSNQALHIIKETLKESFDIYNVKEEIIYDEFNLLKKANLEYFDFAISIEKDINNQRIILKFFDSNFNKIDILTGELFKDIDLSFSTKKLENVFFDKSNYFFINTLREYELLKNYNNLFEDFNEGVVHKNSWKYKNDLKQSNKSIRNKYLQAWLKIKSNNENIFLVSKSSISFLYKKNNRKMQSFNINELFLLWLVYLKETNKDSEYFFNFSYSVSNEIINFCKANKINYEKTFYKNPQDKKTVFFNGVDQLIFDNDESKNLILQSQNFLLMINHFKKINTTLFSVLDKLKNIYKSNLYLNQIINIEFGFENFLIENLEEEKTILDKKIVFSRKQSIFGSTYRQYFLEDKTWFTIYFDNNQPYEINLITQDSEQSKNLASQIKKGVLDKIPSTTDFKINFWNIAKYLILIAIVVILFAVIFSKFYQGFSDSNIFQSVFEMGKNINLAFLLILWGSTFTFFIFQALLRYRLLRKQNIYVKYRHMFMIAWMSFFVSFITPLQIGGDLLAIWFLRRRGVPFSKLAATFVSASLIYQLALFVNILLFLSFGHNFYFLLFNTNQTVFYFFLISSLVTIVVVAFALILTISTKVQKLISKTLLYIVIRIPFFQIQDHNYFDLRVNDSLESLRSSIKFLWNKPLLILEMLAYEIIPRFFVGISVVNLMLGIVNTDLNLGIHPYLLQIVAANTIYTTNSLSISPGGSGTQEFLTILINSTIFKGADATQANNNAAHSDLINKVFNLWPILIAGFGLLITTLIGEKRLQTVWRKNRDSSLKKTNEFFISHYYRYATIFWIIAIAIFILTIFLLLLL</sequence>
<gene>
    <name evidence="7" type="ORF">CJF60_01215</name>
</gene>
<organism evidence="7 8">
    <name type="scientific">Mycoplasmopsis agassizii</name>
    <dbReference type="NCBI Taxonomy" id="33922"/>
    <lineage>
        <taxon>Bacteria</taxon>
        <taxon>Bacillati</taxon>
        <taxon>Mycoplasmatota</taxon>
        <taxon>Mycoplasmoidales</taxon>
        <taxon>Metamycoplasmataceae</taxon>
        <taxon>Mycoplasmopsis</taxon>
    </lineage>
</organism>
<dbReference type="Proteomes" id="UP000217033">
    <property type="component" value="Unassembled WGS sequence"/>
</dbReference>
<feature type="transmembrane region" description="Helical" evidence="6">
    <location>
        <begin position="586"/>
        <end position="609"/>
    </location>
</feature>
<comment type="subcellular location">
    <subcellularLocation>
        <location evidence="1">Cell membrane</location>
        <topology evidence="1">Multi-pass membrane protein</topology>
    </subcellularLocation>
</comment>
<reference evidence="7" key="1">
    <citation type="submission" date="2017-08" db="EMBL/GenBank/DDBJ databases">
        <authorList>
            <person name="Alvarez-Ponce D."/>
            <person name="Weitzman C.L."/>
            <person name="Tillett R.L."/>
            <person name="Sandmeier F.C."/>
            <person name="Tracy C.R."/>
        </authorList>
    </citation>
    <scope>NUCLEOTIDE SEQUENCE [LARGE SCALE GENOMIC DNA]</scope>
    <source>
        <strain evidence="7">PS6</strain>
    </source>
</reference>
<evidence type="ECO:0000256" key="6">
    <source>
        <dbReference type="SAM" id="Phobius"/>
    </source>
</evidence>
<keyword evidence="5 6" id="KW-0472">Membrane</keyword>
<evidence type="ECO:0000256" key="4">
    <source>
        <dbReference type="ARBA" id="ARBA00022989"/>
    </source>
</evidence>
<keyword evidence="2" id="KW-1003">Cell membrane</keyword>
<proteinExistence type="predicted"/>
<feature type="transmembrane region" description="Helical" evidence="6">
    <location>
        <begin position="469"/>
        <end position="488"/>
    </location>
</feature>
<name>A0ABX4H614_9BACT</name>
<feature type="transmembrane region" description="Helical" evidence="6">
    <location>
        <begin position="845"/>
        <end position="869"/>
    </location>
</feature>
<feature type="transmembrane region" description="Helical" evidence="6">
    <location>
        <begin position="710"/>
        <end position="728"/>
    </location>
</feature>
<keyword evidence="4 6" id="KW-1133">Transmembrane helix</keyword>
<comment type="caution">
    <text evidence="7">The sequence shown here is derived from an EMBL/GenBank/DDBJ whole genome shotgun (WGS) entry which is preliminary data.</text>
</comment>
<evidence type="ECO:0000256" key="1">
    <source>
        <dbReference type="ARBA" id="ARBA00004651"/>
    </source>
</evidence>
<evidence type="ECO:0000256" key="3">
    <source>
        <dbReference type="ARBA" id="ARBA00022692"/>
    </source>
</evidence>
<dbReference type="RefSeq" id="WP_084231854.1">
    <property type="nucleotide sequence ID" value="NZ_FWXE01000001.1"/>
</dbReference>
<keyword evidence="3 6" id="KW-0812">Transmembrane</keyword>